<dbReference type="Proteomes" id="UP000680805">
    <property type="component" value="Chromosome"/>
</dbReference>
<reference evidence="2" key="1">
    <citation type="submission" date="2021-06" db="EMBL/GenBank/DDBJ databases">
        <title>Bradyrhizobium sp. S2-11-2 Genome sequencing.</title>
        <authorList>
            <person name="Jin L."/>
        </authorList>
    </citation>
    <scope>NUCLEOTIDE SEQUENCE</scope>
    <source>
        <strain evidence="2">S2-11-2</strain>
    </source>
</reference>
<evidence type="ECO:0000259" key="1">
    <source>
        <dbReference type="Pfam" id="PF01408"/>
    </source>
</evidence>
<sequence>MAAKIWGIAIVGAGYMAEEHARALASLPNTKIVGVCGRTRARAEVLASIHGTKAFDSIDAMYRETRADAVVVAVNELSMPDVSASCFSHPWVCLFEKPVGVDLQVAEQILDQGRRVGARAFVALNRRSYSSTRQALRELANDDGPRLISVLDQEDQEAARASGQPEEVVRNWMYANSIHLIDYFSFMARGDVVSVTHAAPWTPESPRFVAATIQFSSGDIGIYQAAWNAPGPWSVTVTNGHLRAEMRPLERLAIQRRGERRLTDIVPDIVDSEFKPGLRYQAEQLIGFLEGRNANLATLEEAHRSMALCARIYGLFPQS</sequence>
<dbReference type="Gene3D" id="3.40.50.720">
    <property type="entry name" value="NAD(P)-binding Rossmann-like Domain"/>
    <property type="match status" value="1"/>
</dbReference>
<dbReference type="InterPro" id="IPR052515">
    <property type="entry name" value="Gfo/Idh/MocA_Oxidoreductase"/>
</dbReference>
<dbReference type="AlphaFoldDB" id="A0A975NKW8"/>
<proteinExistence type="predicted"/>
<dbReference type="InterPro" id="IPR036291">
    <property type="entry name" value="NAD(P)-bd_dom_sf"/>
</dbReference>
<dbReference type="EMBL" id="CP076135">
    <property type="protein sequence ID" value="QWG17048.1"/>
    <property type="molecule type" value="Genomic_DNA"/>
</dbReference>
<dbReference type="PANTHER" id="PTHR43249:SF1">
    <property type="entry name" value="D-GLUCOSIDE 3-DEHYDROGENASE"/>
    <property type="match status" value="1"/>
</dbReference>
<dbReference type="Gene3D" id="3.30.360.10">
    <property type="entry name" value="Dihydrodipicolinate Reductase, domain 2"/>
    <property type="match status" value="1"/>
</dbReference>
<dbReference type="SUPFAM" id="SSF51735">
    <property type="entry name" value="NAD(P)-binding Rossmann-fold domains"/>
    <property type="match status" value="1"/>
</dbReference>
<dbReference type="KEGG" id="bsei:KMZ68_18965"/>
<name>A0A975NKW8_9BRAD</name>
<dbReference type="GO" id="GO:0000166">
    <property type="term" value="F:nucleotide binding"/>
    <property type="evidence" value="ECO:0007669"/>
    <property type="project" value="InterPro"/>
</dbReference>
<dbReference type="InterPro" id="IPR000683">
    <property type="entry name" value="Gfo/Idh/MocA-like_OxRdtase_N"/>
</dbReference>
<dbReference type="Pfam" id="PF01408">
    <property type="entry name" value="GFO_IDH_MocA"/>
    <property type="match status" value="1"/>
</dbReference>
<dbReference type="PANTHER" id="PTHR43249">
    <property type="entry name" value="UDP-N-ACETYL-2-AMINO-2-DEOXY-D-GLUCURONATE OXIDASE"/>
    <property type="match status" value="1"/>
</dbReference>
<dbReference type="RefSeq" id="WP_215612705.1">
    <property type="nucleotide sequence ID" value="NZ_CP076135.1"/>
</dbReference>
<feature type="domain" description="Gfo/Idh/MocA-like oxidoreductase N-terminal" evidence="1">
    <location>
        <begin position="8"/>
        <end position="122"/>
    </location>
</feature>
<organism evidence="2 3">
    <name type="scientific">Bradyrhizobium sediminis</name>
    <dbReference type="NCBI Taxonomy" id="2840469"/>
    <lineage>
        <taxon>Bacteria</taxon>
        <taxon>Pseudomonadati</taxon>
        <taxon>Pseudomonadota</taxon>
        <taxon>Alphaproteobacteria</taxon>
        <taxon>Hyphomicrobiales</taxon>
        <taxon>Nitrobacteraceae</taxon>
        <taxon>Bradyrhizobium</taxon>
    </lineage>
</organism>
<evidence type="ECO:0000313" key="2">
    <source>
        <dbReference type="EMBL" id="QWG17048.1"/>
    </source>
</evidence>
<dbReference type="SUPFAM" id="SSF55347">
    <property type="entry name" value="Glyceraldehyde-3-phosphate dehydrogenase-like, C-terminal domain"/>
    <property type="match status" value="1"/>
</dbReference>
<gene>
    <name evidence="2" type="ORF">KMZ68_18965</name>
</gene>
<protein>
    <submittedName>
        <fullName evidence="2">Gfo/Idh/MocA family oxidoreductase</fullName>
    </submittedName>
</protein>
<evidence type="ECO:0000313" key="3">
    <source>
        <dbReference type="Proteomes" id="UP000680805"/>
    </source>
</evidence>
<accession>A0A975NKW8</accession>